<name>A0A1I4R634_9BURK</name>
<dbReference type="SUPFAM" id="SSF53335">
    <property type="entry name" value="S-adenosyl-L-methionine-dependent methyltransferases"/>
    <property type="match status" value="1"/>
</dbReference>
<organism evidence="1 2">
    <name type="scientific">Rugamonas rubra</name>
    <dbReference type="NCBI Taxonomy" id="758825"/>
    <lineage>
        <taxon>Bacteria</taxon>
        <taxon>Pseudomonadati</taxon>
        <taxon>Pseudomonadota</taxon>
        <taxon>Betaproteobacteria</taxon>
        <taxon>Burkholderiales</taxon>
        <taxon>Oxalobacteraceae</taxon>
        <taxon>Telluria group</taxon>
        <taxon>Rugamonas</taxon>
    </lineage>
</organism>
<keyword evidence="2" id="KW-1185">Reference proteome</keyword>
<evidence type="ECO:0000313" key="2">
    <source>
        <dbReference type="Proteomes" id="UP000199470"/>
    </source>
</evidence>
<keyword evidence="1" id="KW-0489">Methyltransferase</keyword>
<dbReference type="Pfam" id="PF13578">
    <property type="entry name" value="Methyltransf_24"/>
    <property type="match status" value="1"/>
</dbReference>
<protein>
    <submittedName>
        <fullName evidence="1">Methyltransferase domain-containing protein</fullName>
    </submittedName>
</protein>
<dbReference type="GO" id="GO:0008168">
    <property type="term" value="F:methyltransferase activity"/>
    <property type="evidence" value="ECO:0007669"/>
    <property type="project" value="UniProtKB-KW"/>
</dbReference>
<evidence type="ECO:0000313" key="1">
    <source>
        <dbReference type="EMBL" id="SFM47400.1"/>
    </source>
</evidence>
<dbReference type="OrthoDB" id="823440at2"/>
<dbReference type="InterPro" id="IPR029063">
    <property type="entry name" value="SAM-dependent_MTases_sf"/>
</dbReference>
<sequence length="249" mass="27374">MPSYAQALLSAAILLLCLVGLHKLRRVHLLLYESRDQSRHDTAALFRQIEALQALYVDLDLRHGLPGTRGWAASPDFLLELARHALAERPGVVVECSSGTSTLVLARCMQLNGGGKVYSLEHKPRYAEQTRQQLRRHGLADWAEVLDAELLPQPLAGQSWPWYATAGLPAGPAIAMLVIDGPPQATAPLARYPAGPLLFPRLAPRAAVFLDDAGRPDEQAILRRWGAEFPELQQSSRPCEKGCAVLRRD</sequence>
<reference evidence="1 2" key="1">
    <citation type="submission" date="2016-10" db="EMBL/GenBank/DDBJ databases">
        <authorList>
            <person name="de Groot N.N."/>
        </authorList>
    </citation>
    <scope>NUCLEOTIDE SEQUENCE [LARGE SCALE GENOMIC DNA]</scope>
    <source>
        <strain evidence="1 2">ATCC 43154</strain>
    </source>
</reference>
<dbReference type="EMBL" id="FOTW01000021">
    <property type="protein sequence ID" value="SFM47400.1"/>
    <property type="molecule type" value="Genomic_DNA"/>
</dbReference>
<proteinExistence type="predicted"/>
<accession>A0A1I4R634</accession>
<dbReference type="GO" id="GO:0032259">
    <property type="term" value="P:methylation"/>
    <property type="evidence" value="ECO:0007669"/>
    <property type="project" value="UniProtKB-KW"/>
</dbReference>
<gene>
    <name evidence="1" type="ORF">SAMN02982985_04181</name>
</gene>
<dbReference type="RefSeq" id="WP_093389639.1">
    <property type="nucleotide sequence ID" value="NZ_FOTW01000021.1"/>
</dbReference>
<dbReference type="STRING" id="758825.SAMN02982985_04181"/>
<keyword evidence="1" id="KW-0808">Transferase</keyword>
<dbReference type="Proteomes" id="UP000199470">
    <property type="component" value="Unassembled WGS sequence"/>
</dbReference>
<dbReference type="AlphaFoldDB" id="A0A1I4R634"/>
<dbReference type="Gene3D" id="3.40.50.150">
    <property type="entry name" value="Vaccinia Virus protein VP39"/>
    <property type="match status" value="1"/>
</dbReference>